<sequence>MFEKLLKTCYALMKGKNMKKEKDEFQQLSAERRQFLKKLLKGAALASASILTVQLKSYAASNKTNISAAGNFGSSVVTAQ</sequence>
<gene>
    <name evidence="1" type="ORF">COV74_07445</name>
</gene>
<dbReference type="AlphaFoldDB" id="A0A2H0LN26"/>
<organism evidence="1 2">
    <name type="scientific">Candidatus Abzuiibacterium crystallinum</name>
    <dbReference type="NCBI Taxonomy" id="1974748"/>
    <lineage>
        <taxon>Bacteria</taxon>
        <taxon>Pseudomonadati</taxon>
        <taxon>Candidatus Omnitrophota</taxon>
        <taxon>Candidatus Abzuiibacterium</taxon>
    </lineage>
</organism>
<proteinExistence type="predicted"/>
<name>A0A2H0LN26_9BACT</name>
<evidence type="ECO:0000313" key="2">
    <source>
        <dbReference type="Proteomes" id="UP000230859"/>
    </source>
</evidence>
<comment type="caution">
    <text evidence="1">The sequence shown here is derived from an EMBL/GenBank/DDBJ whole genome shotgun (WGS) entry which is preliminary data.</text>
</comment>
<evidence type="ECO:0000313" key="1">
    <source>
        <dbReference type="EMBL" id="PIQ85771.1"/>
    </source>
</evidence>
<dbReference type="EMBL" id="PCVY01000061">
    <property type="protein sequence ID" value="PIQ85771.1"/>
    <property type="molecule type" value="Genomic_DNA"/>
</dbReference>
<dbReference type="Proteomes" id="UP000230859">
    <property type="component" value="Unassembled WGS sequence"/>
</dbReference>
<accession>A0A2H0LN26</accession>
<reference evidence="1 2" key="1">
    <citation type="submission" date="2017-09" db="EMBL/GenBank/DDBJ databases">
        <title>Depth-based differentiation of microbial function through sediment-hosted aquifers and enrichment of novel symbionts in the deep terrestrial subsurface.</title>
        <authorList>
            <person name="Probst A.J."/>
            <person name="Ladd B."/>
            <person name="Jarett J.K."/>
            <person name="Geller-Mcgrath D.E."/>
            <person name="Sieber C.M."/>
            <person name="Emerson J.B."/>
            <person name="Anantharaman K."/>
            <person name="Thomas B.C."/>
            <person name="Malmstrom R."/>
            <person name="Stieglmeier M."/>
            <person name="Klingl A."/>
            <person name="Woyke T."/>
            <person name="Ryan C.M."/>
            <person name="Banfield J.F."/>
        </authorList>
    </citation>
    <scope>NUCLEOTIDE SEQUENCE [LARGE SCALE GENOMIC DNA]</scope>
    <source>
        <strain evidence="1">CG11_big_fil_rev_8_21_14_0_20_45_26</strain>
    </source>
</reference>
<protein>
    <submittedName>
        <fullName evidence="1">Uncharacterized protein</fullName>
    </submittedName>
</protein>